<dbReference type="Pfam" id="PF24933">
    <property type="entry name" value="DUF7751"/>
    <property type="match status" value="1"/>
</dbReference>
<dbReference type="InterPro" id="IPR056653">
    <property type="entry name" value="DUF7751"/>
</dbReference>
<dbReference type="InterPro" id="IPR027417">
    <property type="entry name" value="P-loop_NTPase"/>
</dbReference>
<dbReference type="PROSITE" id="PS00674">
    <property type="entry name" value="AAA"/>
    <property type="match status" value="1"/>
</dbReference>
<dbReference type="AlphaFoldDB" id="A0A9D4Z6Z3"/>
<comment type="caution">
    <text evidence="10">The sequence shown here is derived from an EMBL/GenBank/DDBJ whole genome shotgun (WGS) entry which is preliminary data.</text>
</comment>
<keyword evidence="3" id="KW-0547">Nucleotide-binding</keyword>
<dbReference type="InterPro" id="IPR003960">
    <property type="entry name" value="ATPase_AAA_CS"/>
</dbReference>
<evidence type="ECO:0000256" key="1">
    <source>
        <dbReference type="ARBA" id="ARBA00004572"/>
    </source>
</evidence>
<evidence type="ECO:0000256" key="5">
    <source>
        <dbReference type="ARBA" id="ARBA00022840"/>
    </source>
</evidence>
<feature type="compositionally biased region" description="Basic and acidic residues" evidence="7">
    <location>
        <begin position="431"/>
        <end position="469"/>
    </location>
</feature>
<keyword evidence="6" id="KW-0496">Mitochondrion</keyword>
<evidence type="ECO:0000256" key="3">
    <source>
        <dbReference type="ARBA" id="ARBA00022741"/>
    </source>
</evidence>
<dbReference type="Pfam" id="PF17862">
    <property type="entry name" value="AAA_lid_3"/>
    <property type="match status" value="1"/>
</dbReference>
<organism evidence="10 11">
    <name type="scientific">Adiantum capillus-veneris</name>
    <name type="common">Maidenhair fern</name>
    <dbReference type="NCBI Taxonomy" id="13818"/>
    <lineage>
        <taxon>Eukaryota</taxon>
        <taxon>Viridiplantae</taxon>
        <taxon>Streptophyta</taxon>
        <taxon>Embryophyta</taxon>
        <taxon>Tracheophyta</taxon>
        <taxon>Polypodiopsida</taxon>
        <taxon>Polypodiidae</taxon>
        <taxon>Polypodiales</taxon>
        <taxon>Pteridineae</taxon>
        <taxon>Pteridaceae</taxon>
        <taxon>Vittarioideae</taxon>
        <taxon>Adiantum</taxon>
    </lineage>
</organism>
<proteinExistence type="predicted"/>
<dbReference type="PANTHER" id="PTHR45644">
    <property type="entry name" value="AAA ATPASE, PUTATIVE (AFU_ORTHOLOGUE AFUA_2G12920)-RELATED-RELATED"/>
    <property type="match status" value="1"/>
</dbReference>
<keyword evidence="5" id="KW-0067">ATP-binding</keyword>
<evidence type="ECO:0000259" key="8">
    <source>
        <dbReference type="SMART" id="SM00382"/>
    </source>
</evidence>
<dbReference type="PANTHER" id="PTHR45644:SF85">
    <property type="entry name" value="P-LOOP CONTAINING NUCLEOSIDE TRIPHOSPHATE HYDROLASES SUPERFAMILY PROTEIN"/>
    <property type="match status" value="1"/>
</dbReference>
<gene>
    <name evidence="9" type="ORF">GOP47_0021993</name>
    <name evidence="10" type="ORF">GOP47_0022306</name>
</gene>
<dbReference type="Pfam" id="PF00004">
    <property type="entry name" value="AAA"/>
    <property type="match status" value="1"/>
</dbReference>
<protein>
    <recommendedName>
        <fullName evidence="8">AAA+ ATPase domain-containing protein</fullName>
    </recommendedName>
</protein>
<evidence type="ECO:0000313" key="10">
    <source>
        <dbReference type="EMBL" id="KAI5063759.1"/>
    </source>
</evidence>
<dbReference type="Gene3D" id="1.10.8.60">
    <property type="match status" value="1"/>
</dbReference>
<evidence type="ECO:0000313" key="9">
    <source>
        <dbReference type="EMBL" id="KAI5063446.1"/>
    </source>
</evidence>
<comment type="subcellular location">
    <subcellularLocation>
        <location evidence="1">Mitochondrion outer membrane</location>
        <topology evidence="1">Single-pass membrane protein</topology>
    </subcellularLocation>
</comment>
<dbReference type="SUPFAM" id="SSF52540">
    <property type="entry name" value="P-loop containing nucleoside triphosphate hydrolases"/>
    <property type="match status" value="1"/>
</dbReference>
<dbReference type="FunFam" id="3.40.50.300:FF:000416">
    <property type="entry name" value="p-loop nucleoside triphosphate hydrolase superfamily protein"/>
    <property type="match status" value="1"/>
</dbReference>
<feature type="domain" description="AAA+ ATPase" evidence="8">
    <location>
        <begin position="550"/>
        <end position="687"/>
    </location>
</feature>
<name>A0A9D4Z6Z3_ADICA</name>
<feature type="region of interest" description="Disordered" evidence="7">
    <location>
        <begin position="395"/>
        <end position="494"/>
    </location>
</feature>
<dbReference type="OrthoDB" id="1883434at2759"/>
<dbReference type="InterPro" id="IPR051701">
    <property type="entry name" value="Mito_OM_Translocase_MSP1"/>
</dbReference>
<evidence type="ECO:0000313" key="11">
    <source>
        <dbReference type="Proteomes" id="UP000886520"/>
    </source>
</evidence>
<dbReference type="InterPro" id="IPR003593">
    <property type="entry name" value="AAA+_ATPase"/>
</dbReference>
<dbReference type="SMART" id="SM00382">
    <property type="entry name" value="AAA"/>
    <property type="match status" value="1"/>
</dbReference>
<reference evidence="10" key="1">
    <citation type="submission" date="2021-01" db="EMBL/GenBank/DDBJ databases">
        <title>Adiantum capillus-veneris genome.</title>
        <authorList>
            <person name="Fang Y."/>
            <person name="Liao Q."/>
        </authorList>
    </citation>
    <scope>NUCLEOTIDE SEQUENCE</scope>
    <source>
        <strain evidence="10">H3</strain>
        <tissue evidence="10">Leaf</tissue>
    </source>
</reference>
<accession>A0A9D4Z6Z3</accession>
<evidence type="ECO:0000256" key="7">
    <source>
        <dbReference type="SAM" id="MobiDB-lite"/>
    </source>
</evidence>
<dbReference type="GO" id="GO:0005741">
    <property type="term" value="C:mitochondrial outer membrane"/>
    <property type="evidence" value="ECO:0007669"/>
    <property type="project" value="UniProtKB-SubCell"/>
</dbReference>
<dbReference type="Gene3D" id="3.40.50.300">
    <property type="entry name" value="P-loop containing nucleotide triphosphate hydrolases"/>
    <property type="match status" value="1"/>
</dbReference>
<keyword evidence="4" id="KW-1000">Mitochondrion outer membrane</keyword>
<keyword evidence="2" id="KW-0934">Plastid</keyword>
<dbReference type="GO" id="GO:0005524">
    <property type="term" value="F:ATP binding"/>
    <property type="evidence" value="ECO:0007669"/>
    <property type="project" value="UniProtKB-KW"/>
</dbReference>
<evidence type="ECO:0000256" key="4">
    <source>
        <dbReference type="ARBA" id="ARBA00022787"/>
    </source>
</evidence>
<dbReference type="GO" id="GO:0016887">
    <property type="term" value="F:ATP hydrolysis activity"/>
    <property type="evidence" value="ECO:0007669"/>
    <property type="project" value="InterPro"/>
</dbReference>
<evidence type="ECO:0000256" key="6">
    <source>
        <dbReference type="ARBA" id="ARBA00023128"/>
    </source>
</evidence>
<dbReference type="EMBL" id="JABFUD020000021">
    <property type="protein sequence ID" value="KAI5063759.1"/>
    <property type="molecule type" value="Genomic_DNA"/>
</dbReference>
<dbReference type="Proteomes" id="UP000886520">
    <property type="component" value="Chromosome 21"/>
</dbReference>
<evidence type="ECO:0000256" key="2">
    <source>
        <dbReference type="ARBA" id="ARBA00022528"/>
    </source>
</evidence>
<keyword evidence="11" id="KW-1185">Reference proteome</keyword>
<sequence length="832" mass="91182">MDSTQKLLSALALGVGLGFGLATAGTKSFNGWTSDSLSDQVLENELLALVADCGEGSVTFDRFPYFLNEETKVLLTNAAYVHLKQTQLGKFTRKLSPASRAVLLSGPARTEQYHKLLVSALAHFFQAKLLILDISDFSSKMQMKYANSKYLTELSLSKDSTYGAVRCMNGFFGKNSVAFPNGIRFVQAFLKEDGSTKSSVVEDKKLVSALYRALSRLSEDGPIILYLYDCMKLVNGSSETVTLLRNMFMKLAGPVFVLSSRFLKEPCNEQVSAYCDENVAALFPYKINIKPPTDNDKLVSWKSQLEKDMKVMKAHGFRNRLVEILNSNNVKCEDLDSLCFKGVSVGNLIEEIVVAAISHHLMNTDKPQICQGRLIISSKSLAHGLSLFQAGGLKTKDPKLQADPNSKHLQIAPESSKNKSDSALKVVGEGKVPKSDASKKSGSDGPKNDALNKKADTDGHNYDPSKEGDTSATKGGAIRDGPTSPTPAKEIVVDNEFEKRIRPDIIPAGEIGVSFEDIGALDDVKEALQEVVMLPLQRSDLFSRGGLIKPCKGILLFGPPGTGKTMLAKAVAREAGASFINVSMSTITSKWFGEDEKNVRALFTLASKVAPTILFIDEVDSMLGQRSRTGEHETMRKIKNEFMAHWDGLRSKGGERILVLAATNRPFDLDDAIIRRFERRIMVDLPNKENREKILNAILSKEAVSDDLDTAELANMTEGYSGSDLKNLCTVAAYRPIRELLKKEMKNGNASIVSKIPSASHISEDSNSAEATETKVLEPMLRPLNMEDLKQAKSQVSSSYAAEGVGMAELRAWNDMFGEGGSRKKQQLTYFL</sequence>
<keyword evidence="2" id="KW-0150">Chloroplast</keyword>
<dbReference type="InterPro" id="IPR041569">
    <property type="entry name" value="AAA_lid_3"/>
</dbReference>
<dbReference type="EMBL" id="JABFUD020000021">
    <property type="protein sequence ID" value="KAI5063446.1"/>
    <property type="molecule type" value="Genomic_DNA"/>
</dbReference>
<dbReference type="InterPro" id="IPR003959">
    <property type="entry name" value="ATPase_AAA_core"/>
</dbReference>
<keyword evidence="4" id="KW-0472">Membrane</keyword>